<dbReference type="EMBL" id="JAVRIE010000001">
    <property type="protein sequence ID" value="MDT0581197.1"/>
    <property type="molecule type" value="Genomic_DNA"/>
</dbReference>
<evidence type="ECO:0000313" key="3">
    <source>
        <dbReference type="Proteomes" id="UP001249020"/>
    </source>
</evidence>
<keyword evidence="1" id="KW-1133">Transmembrane helix</keyword>
<proteinExistence type="predicted"/>
<accession>A0AAW8QYZ1</accession>
<organism evidence="2 3">
    <name type="scientific">Brumicola blandensis</name>
    <dbReference type="NCBI Taxonomy" id="3075611"/>
    <lineage>
        <taxon>Bacteria</taxon>
        <taxon>Pseudomonadati</taxon>
        <taxon>Pseudomonadota</taxon>
        <taxon>Gammaproteobacteria</taxon>
        <taxon>Alteromonadales</taxon>
        <taxon>Alteromonadaceae</taxon>
        <taxon>Brumicola</taxon>
    </lineage>
</organism>
<protein>
    <submittedName>
        <fullName evidence="2">Uncharacterized protein</fullName>
    </submittedName>
</protein>
<name>A0AAW8QYZ1_9ALTE</name>
<dbReference type="RefSeq" id="WP_311360009.1">
    <property type="nucleotide sequence ID" value="NZ_JAVRIE010000001.1"/>
</dbReference>
<gene>
    <name evidence="2" type="ORF">RM544_01480</name>
</gene>
<keyword evidence="1" id="KW-0812">Transmembrane</keyword>
<evidence type="ECO:0000313" key="2">
    <source>
        <dbReference type="EMBL" id="MDT0581197.1"/>
    </source>
</evidence>
<dbReference type="AlphaFoldDB" id="A0AAW8QYZ1"/>
<sequence length="167" mass="18718">MKIVNRATPSADEKSALLLHKWQRGQGMFMAKSVIFLVMFAIILSASYQALKPQEMARSNALIGNVSNAKIDSFDKDTRQENIRLLQSLRMKNVRRGQSMLSAAKLLKVNLSENVCASLSTLEQVNNDWQPNAKTPHINNGVSSAVEIERNTHILRYTDADVPSYGW</sequence>
<keyword evidence="3" id="KW-1185">Reference proteome</keyword>
<comment type="caution">
    <text evidence="2">The sequence shown here is derived from an EMBL/GenBank/DDBJ whole genome shotgun (WGS) entry which is preliminary data.</text>
</comment>
<reference evidence="2 3" key="1">
    <citation type="submission" date="2023-09" db="EMBL/GenBank/DDBJ databases">
        <authorList>
            <person name="Rey-Velasco X."/>
        </authorList>
    </citation>
    <scope>NUCLEOTIDE SEQUENCE [LARGE SCALE GENOMIC DNA]</scope>
    <source>
        <strain evidence="2 3">W409</strain>
    </source>
</reference>
<dbReference type="Proteomes" id="UP001249020">
    <property type="component" value="Unassembled WGS sequence"/>
</dbReference>
<feature type="transmembrane region" description="Helical" evidence="1">
    <location>
        <begin position="29"/>
        <end position="51"/>
    </location>
</feature>
<evidence type="ECO:0000256" key="1">
    <source>
        <dbReference type="SAM" id="Phobius"/>
    </source>
</evidence>
<keyword evidence="1" id="KW-0472">Membrane</keyword>